<dbReference type="Proteomes" id="UP000886595">
    <property type="component" value="Unassembled WGS sequence"/>
</dbReference>
<evidence type="ECO:0000313" key="3">
    <source>
        <dbReference type="Proteomes" id="UP000886595"/>
    </source>
</evidence>
<protein>
    <submittedName>
        <fullName evidence="2">Uncharacterized protein</fullName>
    </submittedName>
</protein>
<evidence type="ECO:0000256" key="1">
    <source>
        <dbReference type="SAM" id="MobiDB-lite"/>
    </source>
</evidence>
<gene>
    <name evidence="2" type="ORF">Bca52824_046702</name>
</gene>
<dbReference type="AlphaFoldDB" id="A0A8X7RFS9"/>
<feature type="region of interest" description="Disordered" evidence="1">
    <location>
        <begin position="115"/>
        <end position="144"/>
    </location>
</feature>
<organism evidence="2 3">
    <name type="scientific">Brassica carinata</name>
    <name type="common">Ethiopian mustard</name>
    <name type="synonym">Abyssinian cabbage</name>
    <dbReference type="NCBI Taxonomy" id="52824"/>
    <lineage>
        <taxon>Eukaryota</taxon>
        <taxon>Viridiplantae</taxon>
        <taxon>Streptophyta</taxon>
        <taxon>Embryophyta</taxon>
        <taxon>Tracheophyta</taxon>
        <taxon>Spermatophyta</taxon>
        <taxon>Magnoliopsida</taxon>
        <taxon>eudicotyledons</taxon>
        <taxon>Gunneridae</taxon>
        <taxon>Pentapetalae</taxon>
        <taxon>rosids</taxon>
        <taxon>malvids</taxon>
        <taxon>Brassicales</taxon>
        <taxon>Brassicaceae</taxon>
        <taxon>Brassiceae</taxon>
        <taxon>Brassica</taxon>
    </lineage>
</organism>
<proteinExistence type="predicted"/>
<keyword evidence="3" id="KW-1185">Reference proteome</keyword>
<sequence>MIDWYWDPGIQLGLLIRGESQEDEGSGEIVADFSDGGSNMRLRKILGILVLKIDSGVSCVFLVRKVRIKRLSLCCQVRFQRGLRVAGEEEEPGDEELHEDGLDALMASMEQPLTITDSEAKETITGDGTIQIEGNGHQSNERGT</sequence>
<reference evidence="2 3" key="1">
    <citation type="submission" date="2020-02" db="EMBL/GenBank/DDBJ databases">
        <authorList>
            <person name="Ma Q."/>
            <person name="Huang Y."/>
            <person name="Song X."/>
            <person name="Pei D."/>
        </authorList>
    </citation>
    <scope>NUCLEOTIDE SEQUENCE [LARGE SCALE GENOMIC DNA]</scope>
    <source>
        <strain evidence="2">Sxm20200214</strain>
        <tissue evidence="2">Leaf</tissue>
    </source>
</reference>
<comment type="caution">
    <text evidence="2">The sequence shown here is derived from an EMBL/GenBank/DDBJ whole genome shotgun (WGS) entry which is preliminary data.</text>
</comment>
<evidence type="ECO:0000313" key="2">
    <source>
        <dbReference type="EMBL" id="KAG2287098.1"/>
    </source>
</evidence>
<name>A0A8X7RFS9_BRACI</name>
<dbReference type="EMBL" id="JAAMPC010000010">
    <property type="protein sequence ID" value="KAG2287098.1"/>
    <property type="molecule type" value="Genomic_DNA"/>
</dbReference>
<accession>A0A8X7RFS9</accession>